<gene>
    <name evidence="2" type="ORF">N7468_009608</name>
</gene>
<sequence length="431" mass="47417">MPLPGTPSPFRLPRRQSTRRAGPQFANSPRFLLSQSTPRTSNQIDIVDDDEPLSTAPAAYTPQRSVAPRRPRDVIEDSDDIEFSRHRDLGQGDTNAIEDNPISSTPPFEPDTPGPWMQIADEQGTRDQPLLSAREQASSSPDPRRQTHEALDFSAPNRLPRTTSTEPDVHATPRLSAKPSTPGFVTPGNTKTPFRSKPKFMLSSKKPLSSQPVYKLETPTATRQTSPPERRKPNFVLPKSPSPKKAIDDIPAPFSPSSRALHRRGRARAGVSAYAPGGMAAEVRSWILETGSKRENALPHRVSTIDTDNFATVISQYLVAARVLHARHGFLSSSGPLVFLEAEKVSVTSNDGDAEILRLMVMGPPRSTPYLVAAENPNYVQPGDLVGVHRGLAWDVDFQASGSRRPQDPEQSEGEKWLVAMDWDIIREPDS</sequence>
<dbReference type="RefSeq" id="XP_058327234.1">
    <property type="nucleotide sequence ID" value="XM_058478904.1"/>
</dbReference>
<feature type="compositionally biased region" description="Basic and acidic residues" evidence="1">
    <location>
        <begin position="142"/>
        <end position="151"/>
    </location>
</feature>
<evidence type="ECO:0000313" key="2">
    <source>
        <dbReference type="EMBL" id="KAJ5220404.1"/>
    </source>
</evidence>
<dbReference type="GeneID" id="83206207"/>
<evidence type="ECO:0000256" key="1">
    <source>
        <dbReference type="SAM" id="MobiDB-lite"/>
    </source>
</evidence>
<proteinExistence type="predicted"/>
<comment type="caution">
    <text evidence="2">The sequence shown here is derived from an EMBL/GenBank/DDBJ whole genome shotgun (WGS) entry which is preliminary data.</text>
</comment>
<evidence type="ECO:0000313" key="3">
    <source>
        <dbReference type="Proteomes" id="UP001150941"/>
    </source>
</evidence>
<dbReference type="EMBL" id="JAPQKS010000007">
    <property type="protein sequence ID" value="KAJ5220404.1"/>
    <property type="molecule type" value="Genomic_DNA"/>
</dbReference>
<dbReference type="OrthoDB" id="5389296at2759"/>
<reference evidence="2" key="1">
    <citation type="submission" date="2022-11" db="EMBL/GenBank/DDBJ databases">
        <authorList>
            <person name="Petersen C."/>
        </authorList>
    </citation>
    <scope>NUCLEOTIDE SEQUENCE</scope>
    <source>
        <strain evidence="2">IBT 19713</strain>
    </source>
</reference>
<accession>A0A9W9NKL1</accession>
<feature type="compositionally biased region" description="Polar residues" evidence="1">
    <location>
        <begin position="33"/>
        <end position="44"/>
    </location>
</feature>
<reference evidence="2" key="2">
    <citation type="journal article" date="2023" name="IMA Fungus">
        <title>Comparative genomic study of the Penicillium genus elucidates a diverse pangenome and 15 lateral gene transfer events.</title>
        <authorList>
            <person name="Petersen C."/>
            <person name="Sorensen T."/>
            <person name="Nielsen M.R."/>
            <person name="Sondergaard T.E."/>
            <person name="Sorensen J.L."/>
            <person name="Fitzpatrick D.A."/>
            <person name="Frisvad J.C."/>
            <person name="Nielsen K.L."/>
        </authorList>
    </citation>
    <scope>NUCLEOTIDE SEQUENCE</scope>
    <source>
        <strain evidence="2">IBT 19713</strain>
    </source>
</reference>
<organism evidence="2 3">
    <name type="scientific">Penicillium chermesinum</name>
    <dbReference type="NCBI Taxonomy" id="63820"/>
    <lineage>
        <taxon>Eukaryota</taxon>
        <taxon>Fungi</taxon>
        <taxon>Dikarya</taxon>
        <taxon>Ascomycota</taxon>
        <taxon>Pezizomycotina</taxon>
        <taxon>Eurotiomycetes</taxon>
        <taxon>Eurotiomycetidae</taxon>
        <taxon>Eurotiales</taxon>
        <taxon>Aspergillaceae</taxon>
        <taxon>Penicillium</taxon>
    </lineage>
</organism>
<protein>
    <submittedName>
        <fullName evidence="2">Uncharacterized protein</fullName>
    </submittedName>
</protein>
<keyword evidence="3" id="KW-1185">Reference proteome</keyword>
<name>A0A9W9NKL1_9EURO</name>
<dbReference type="Proteomes" id="UP001150941">
    <property type="component" value="Unassembled WGS sequence"/>
</dbReference>
<dbReference type="AlphaFoldDB" id="A0A9W9NKL1"/>
<feature type="region of interest" description="Disordered" evidence="1">
    <location>
        <begin position="1"/>
        <end position="262"/>
    </location>
</feature>